<organism evidence="2 3">
    <name type="scientific">Zoogloea oryzae</name>
    <dbReference type="NCBI Taxonomy" id="310767"/>
    <lineage>
        <taxon>Bacteria</taxon>
        <taxon>Pseudomonadati</taxon>
        <taxon>Pseudomonadota</taxon>
        <taxon>Betaproteobacteria</taxon>
        <taxon>Rhodocyclales</taxon>
        <taxon>Zoogloeaceae</taxon>
        <taxon>Zoogloea</taxon>
    </lineage>
</organism>
<gene>
    <name evidence="2" type="ORF">GCM10007933_31080</name>
</gene>
<evidence type="ECO:0000313" key="2">
    <source>
        <dbReference type="EMBL" id="GLT23640.1"/>
    </source>
</evidence>
<dbReference type="PANTHER" id="PTHR40697">
    <property type="entry name" value="ACETOIN CATABOLISM PROTEIN X"/>
    <property type="match status" value="1"/>
</dbReference>
<evidence type="ECO:0000256" key="1">
    <source>
        <dbReference type="SAM" id="MobiDB-lite"/>
    </source>
</evidence>
<dbReference type="Proteomes" id="UP001157167">
    <property type="component" value="Unassembled WGS sequence"/>
</dbReference>
<sequence length="356" mass="36096">MIGIVANPASGHDIRRLTSGASVYSAADKVNCVERLLGALGATGVTRVLMMPDRAGIAVRLRKAVELNRRRGNTPWPQVDFIDMPVLEDARDTVRAVQAMHAAGVALIVVLGGDGTHRAVALASGDIPLATLSTGTNNAFPALGEATVVGLAAGLAVTGRVKPACIHNKCLRVTHPSGESMALVDVGVMPAEHIGARAVYAADAVEAVFAAFAEPDAIGLSAIAAACGPIARTAPFGRWVRQGAGTARLAAISPGLVQVVEVAASGLMQPGIAFELGTQPAILAFDGEPEIVLDGRGPASVRMFLDGPITLDVAATLAAAHAADALVVSASLEPALRDGPPAATRQTGADPLIAPA</sequence>
<dbReference type="Pfam" id="PF01513">
    <property type="entry name" value="NAD_kinase"/>
    <property type="match status" value="1"/>
</dbReference>
<protein>
    <recommendedName>
        <fullName evidence="4">ATP-NAD kinase</fullName>
    </recommendedName>
</protein>
<dbReference type="InterPro" id="IPR011391">
    <property type="entry name" value="AcoX_kinase"/>
</dbReference>
<dbReference type="InterPro" id="IPR039065">
    <property type="entry name" value="AcoX-like"/>
</dbReference>
<feature type="region of interest" description="Disordered" evidence="1">
    <location>
        <begin position="336"/>
        <end position="356"/>
    </location>
</feature>
<dbReference type="InterPro" id="IPR017438">
    <property type="entry name" value="ATP-NAD_kinase_N"/>
</dbReference>
<evidence type="ECO:0008006" key="4">
    <source>
        <dbReference type="Google" id="ProtNLM"/>
    </source>
</evidence>
<name>A0ABQ6FFW8_9RHOO</name>
<dbReference type="InterPro" id="IPR002504">
    <property type="entry name" value="NADK"/>
</dbReference>
<keyword evidence="3" id="KW-1185">Reference proteome</keyword>
<dbReference type="EMBL" id="BSPX01000055">
    <property type="protein sequence ID" value="GLT23640.1"/>
    <property type="molecule type" value="Genomic_DNA"/>
</dbReference>
<dbReference type="PIRSF" id="PIRSF018567">
    <property type="entry name" value="AcoX"/>
    <property type="match status" value="1"/>
</dbReference>
<dbReference type="PANTHER" id="PTHR40697:SF3">
    <property type="entry name" value="ACETOIN CATABOLISM PROTEIN X"/>
    <property type="match status" value="1"/>
</dbReference>
<dbReference type="SUPFAM" id="SSF111331">
    <property type="entry name" value="NAD kinase/diacylglycerol kinase-like"/>
    <property type="match status" value="1"/>
</dbReference>
<comment type="caution">
    <text evidence="2">The sequence shown here is derived from an EMBL/GenBank/DDBJ whole genome shotgun (WGS) entry which is preliminary data.</text>
</comment>
<dbReference type="Gene3D" id="3.40.50.10330">
    <property type="entry name" value="Probable inorganic polyphosphate/atp-NAD kinase, domain 1"/>
    <property type="match status" value="1"/>
</dbReference>
<dbReference type="InterPro" id="IPR016064">
    <property type="entry name" value="NAD/diacylglycerol_kinase_sf"/>
</dbReference>
<proteinExistence type="predicted"/>
<evidence type="ECO:0000313" key="3">
    <source>
        <dbReference type="Proteomes" id="UP001157167"/>
    </source>
</evidence>
<accession>A0ABQ6FFW8</accession>
<reference evidence="3" key="1">
    <citation type="journal article" date="2019" name="Int. J. Syst. Evol. Microbiol.">
        <title>The Global Catalogue of Microorganisms (GCM) 10K type strain sequencing project: providing services to taxonomists for standard genome sequencing and annotation.</title>
        <authorList>
            <consortium name="The Broad Institute Genomics Platform"/>
            <consortium name="The Broad Institute Genome Sequencing Center for Infectious Disease"/>
            <person name="Wu L."/>
            <person name="Ma J."/>
        </authorList>
    </citation>
    <scope>NUCLEOTIDE SEQUENCE [LARGE SCALE GENOMIC DNA]</scope>
    <source>
        <strain evidence="3">NBRC 102407</strain>
    </source>
</reference>